<dbReference type="EMBL" id="CM046389">
    <property type="protein sequence ID" value="KAI8568391.1"/>
    <property type="molecule type" value="Genomic_DNA"/>
</dbReference>
<reference evidence="1" key="1">
    <citation type="submission" date="2022-02" db="EMBL/GenBank/DDBJ databases">
        <title>Plant Genome Project.</title>
        <authorList>
            <person name="Zhang R.-G."/>
        </authorList>
    </citation>
    <scope>NUCLEOTIDE SEQUENCE</scope>
    <source>
        <strain evidence="1">AT1</strain>
    </source>
</reference>
<organism evidence="1 2">
    <name type="scientific">Rhododendron molle</name>
    <name type="common">Chinese azalea</name>
    <name type="synonym">Azalea mollis</name>
    <dbReference type="NCBI Taxonomy" id="49168"/>
    <lineage>
        <taxon>Eukaryota</taxon>
        <taxon>Viridiplantae</taxon>
        <taxon>Streptophyta</taxon>
        <taxon>Embryophyta</taxon>
        <taxon>Tracheophyta</taxon>
        <taxon>Spermatophyta</taxon>
        <taxon>Magnoliopsida</taxon>
        <taxon>eudicotyledons</taxon>
        <taxon>Gunneridae</taxon>
        <taxon>Pentapetalae</taxon>
        <taxon>asterids</taxon>
        <taxon>Ericales</taxon>
        <taxon>Ericaceae</taxon>
        <taxon>Ericoideae</taxon>
        <taxon>Rhodoreae</taxon>
        <taxon>Rhododendron</taxon>
    </lineage>
</organism>
<name>A0ACC0PS18_RHOML</name>
<protein>
    <submittedName>
        <fullName evidence="1">Uncharacterized protein</fullName>
    </submittedName>
</protein>
<proteinExistence type="predicted"/>
<accession>A0ACC0PS18</accession>
<keyword evidence="2" id="KW-1185">Reference proteome</keyword>
<gene>
    <name evidence="1" type="ORF">RHMOL_Rhmol02G0195200</name>
</gene>
<evidence type="ECO:0000313" key="1">
    <source>
        <dbReference type="EMBL" id="KAI8568391.1"/>
    </source>
</evidence>
<evidence type="ECO:0000313" key="2">
    <source>
        <dbReference type="Proteomes" id="UP001062846"/>
    </source>
</evidence>
<comment type="caution">
    <text evidence="1">The sequence shown here is derived from an EMBL/GenBank/DDBJ whole genome shotgun (WGS) entry which is preliminary data.</text>
</comment>
<dbReference type="Proteomes" id="UP001062846">
    <property type="component" value="Chromosome 2"/>
</dbReference>
<sequence>MGTKKPEREWKLFSGDAWRMTVDGASNINGAGAGVVLVSSAGTVHEHIVSIGYPATNNDAEYETLIAGLQLALRLGAGSVYVFCDSLLVVGHLNDDYQAKDARMNAYVSLVVALLKQFGHVEVEWIAREHNAHADALAGLASVYKTAGSRTIIFDAVESPSFEPAVCSKIGHGVYKLAEIDGMPIANPWNAQKLRKFHG</sequence>